<organism evidence="1 4">
    <name type="scientific">Bathymodiolus azoricus thioautotrophic gill symbiont</name>
    <dbReference type="NCBI Taxonomy" id="235205"/>
    <lineage>
        <taxon>Bacteria</taxon>
        <taxon>Pseudomonadati</taxon>
        <taxon>Pseudomonadota</taxon>
        <taxon>Gammaproteobacteria</taxon>
        <taxon>sulfur-oxidizing symbionts</taxon>
    </lineage>
</organism>
<evidence type="ECO:0000313" key="3">
    <source>
        <dbReference type="Proteomes" id="UP000198559"/>
    </source>
</evidence>
<dbReference type="EMBL" id="CVUD02000163">
    <property type="protein sequence ID" value="SEH83266.1"/>
    <property type="molecule type" value="Genomic_DNA"/>
</dbReference>
<accession>A0A1H6LAT3</accession>
<dbReference type="Proteomes" id="UP000198988">
    <property type="component" value="Unassembled WGS sequence"/>
</dbReference>
<reference evidence="1" key="2">
    <citation type="submission" date="2016-06" db="EMBL/GenBank/DDBJ databases">
        <authorList>
            <person name="Olsen C.W."/>
            <person name="Carey S."/>
            <person name="Hinshaw L."/>
            <person name="Karasin A.I."/>
        </authorList>
    </citation>
    <scope>NUCLEOTIDE SEQUENCE [LARGE SCALE GENOMIC DNA]</scope>
    <source>
        <strain evidence="1">BazSymA</strain>
        <strain evidence="2">BazSymB</strain>
    </source>
</reference>
<evidence type="ECO:0000313" key="2">
    <source>
        <dbReference type="EMBL" id="SEH83266.1"/>
    </source>
</evidence>
<evidence type="ECO:0000313" key="1">
    <source>
        <dbReference type="EMBL" id="SEH83116.1"/>
    </source>
</evidence>
<protein>
    <submittedName>
        <fullName evidence="1">Uncharacterized protein</fullName>
    </submittedName>
</protein>
<gene>
    <name evidence="1" type="ORF">BAZSYMA_ACONTIG157753_1</name>
    <name evidence="2" type="ORF">BAZSYMB_SCAFFOLD00002_93</name>
</gene>
<sequence>MNTKTLVNLTYKCNTSVLFRVSLKTRQNSIIIPIL</sequence>
<name>A0A1H6LAT3_9GAMM</name>
<dbReference type="EMBL" id="CDSC02000248">
    <property type="protein sequence ID" value="SEH83116.1"/>
    <property type="molecule type" value="Genomic_DNA"/>
</dbReference>
<proteinExistence type="predicted"/>
<reference evidence="3 4" key="1">
    <citation type="submission" date="2016-06" db="EMBL/GenBank/DDBJ databases">
        <authorList>
            <person name="Petersen J."/>
            <person name="Sayavedra L."/>
        </authorList>
    </citation>
    <scope>NUCLEOTIDE SEQUENCE [LARGE SCALE GENOMIC DNA]</scope>
    <source>
        <strain evidence="4">BazSymA</strain>
        <strain evidence="3">BazSymB</strain>
    </source>
</reference>
<dbReference type="Proteomes" id="UP000198559">
    <property type="component" value="Unassembled WGS sequence"/>
</dbReference>
<dbReference type="AlphaFoldDB" id="A0A1H6LAT3"/>
<evidence type="ECO:0000313" key="4">
    <source>
        <dbReference type="Proteomes" id="UP000198988"/>
    </source>
</evidence>